<evidence type="ECO:0000256" key="4">
    <source>
        <dbReference type="ARBA" id="ARBA00022723"/>
    </source>
</evidence>
<feature type="region of interest" description="Disordered" evidence="10">
    <location>
        <begin position="36"/>
        <end position="77"/>
    </location>
</feature>
<comment type="cofactor">
    <cofactor evidence="9">
        <name>[2Fe-2S] cluster</name>
        <dbReference type="ChEBI" id="CHEBI:190135"/>
    </cofactor>
</comment>
<dbReference type="GO" id="GO:0046872">
    <property type="term" value="F:metal ion binding"/>
    <property type="evidence" value="ECO:0007669"/>
    <property type="project" value="UniProtKB-KW"/>
</dbReference>
<evidence type="ECO:0000256" key="1">
    <source>
        <dbReference type="ARBA" id="ARBA00002494"/>
    </source>
</evidence>
<feature type="domain" description="Rieske" evidence="11">
    <location>
        <begin position="73"/>
        <end position="165"/>
    </location>
</feature>
<evidence type="ECO:0000256" key="2">
    <source>
        <dbReference type="ARBA" id="ARBA00015816"/>
    </source>
</evidence>
<dbReference type="InterPro" id="IPR005805">
    <property type="entry name" value="Rieske_Fe-S_prot_C"/>
</dbReference>
<dbReference type="KEGG" id="kqi:F1D05_24220"/>
<evidence type="ECO:0000256" key="9">
    <source>
        <dbReference type="ARBA" id="ARBA00034078"/>
    </source>
</evidence>
<keyword evidence="6" id="KW-0411">Iron-sulfur</keyword>
<name>A0A7G6X2I2_9ACTN</name>
<evidence type="ECO:0000256" key="10">
    <source>
        <dbReference type="SAM" id="MobiDB-lite"/>
    </source>
</evidence>
<dbReference type="InterPro" id="IPR014349">
    <property type="entry name" value="Rieske_Fe-S_prot"/>
</dbReference>
<keyword evidence="4" id="KW-0479">Metal-binding</keyword>
<dbReference type="PROSITE" id="PS51257">
    <property type="entry name" value="PROKAR_LIPOPROTEIN"/>
    <property type="match status" value="1"/>
</dbReference>
<dbReference type="Proteomes" id="UP000515563">
    <property type="component" value="Chromosome"/>
</dbReference>
<dbReference type="SUPFAM" id="SSF50022">
    <property type="entry name" value="ISP domain"/>
    <property type="match status" value="1"/>
</dbReference>
<dbReference type="InterPro" id="IPR006311">
    <property type="entry name" value="TAT_signal"/>
</dbReference>
<evidence type="ECO:0000256" key="8">
    <source>
        <dbReference type="ARBA" id="ARBA00029586"/>
    </source>
</evidence>
<dbReference type="RefSeq" id="WP_185442703.1">
    <property type="nucleotide sequence ID" value="NZ_CP043661.1"/>
</dbReference>
<evidence type="ECO:0000313" key="13">
    <source>
        <dbReference type="Proteomes" id="UP000515563"/>
    </source>
</evidence>
<dbReference type="Gene3D" id="2.102.10.10">
    <property type="entry name" value="Rieske [2Fe-2S] iron-sulphur domain"/>
    <property type="match status" value="1"/>
</dbReference>
<comment type="function">
    <text evidence="1">Iron-sulfur subunit of the cytochrome bc1 complex, an essential component of the respiratory electron transport chain required for ATP synthesis. The bc1 complex catalyzes the oxidation of menaquinol and the reduction of cytochrome c in the respiratory chain. The bc1 complex operates through a Q-cycle mechanism that couples electron transfer to generation of the proton gradient that drives ATP synthesis.</text>
</comment>
<feature type="compositionally biased region" description="Low complexity" evidence="10">
    <location>
        <begin position="36"/>
        <end position="64"/>
    </location>
</feature>
<evidence type="ECO:0000256" key="3">
    <source>
        <dbReference type="ARBA" id="ARBA00022714"/>
    </source>
</evidence>
<dbReference type="GO" id="GO:0016705">
    <property type="term" value="F:oxidoreductase activity, acting on paired donors, with incorporation or reduction of molecular oxygen"/>
    <property type="evidence" value="ECO:0007669"/>
    <property type="project" value="UniProtKB-ARBA"/>
</dbReference>
<evidence type="ECO:0000313" key="12">
    <source>
        <dbReference type="EMBL" id="QNE20447.1"/>
    </source>
</evidence>
<evidence type="ECO:0000256" key="5">
    <source>
        <dbReference type="ARBA" id="ARBA00023004"/>
    </source>
</evidence>
<keyword evidence="7" id="KW-1015">Disulfide bond</keyword>
<reference evidence="13" key="1">
    <citation type="submission" date="2019-09" db="EMBL/GenBank/DDBJ databases">
        <title>Antimicrobial potential of Antarctic Bacteria.</title>
        <authorList>
            <person name="Benaud N."/>
            <person name="Edwards R.J."/>
            <person name="Ferrari B.C."/>
        </authorList>
    </citation>
    <scope>NUCLEOTIDE SEQUENCE [LARGE SCALE GENOMIC DNA]</scope>
    <source>
        <strain evidence="13">SPB151</strain>
    </source>
</reference>
<keyword evidence="5" id="KW-0408">Iron</keyword>
<dbReference type="PROSITE" id="PS51296">
    <property type="entry name" value="RIESKE"/>
    <property type="match status" value="1"/>
</dbReference>
<evidence type="ECO:0000256" key="6">
    <source>
        <dbReference type="ARBA" id="ARBA00023014"/>
    </source>
</evidence>
<evidence type="ECO:0000256" key="7">
    <source>
        <dbReference type="ARBA" id="ARBA00023157"/>
    </source>
</evidence>
<dbReference type="EMBL" id="CP043661">
    <property type="protein sequence ID" value="QNE20447.1"/>
    <property type="molecule type" value="Genomic_DNA"/>
</dbReference>
<protein>
    <recommendedName>
        <fullName evidence="2">Cytochrome bc1 complex Rieske iron-sulfur subunit</fullName>
    </recommendedName>
    <alternativeName>
        <fullName evidence="8">Cytochrome bc1 reductase complex subunit QcrA</fullName>
    </alternativeName>
</protein>
<keyword evidence="13" id="KW-1185">Reference proteome</keyword>
<reference evidence="12 13" key="2">
    <citation type="journal article" date="2020" name="Microbiol. Resour. Announc.">
        <title>Antarctic desert soil bacteria exhibit high novel natural product potential, evaluated through long-read genome sequencing and comparative genomics.</title>
        <authorList>
            <person name="Benaud N."/>
            <person name="Edwards R.J."/>
            <person name="Amos T.G."/>
            <person name="D'Agostino P.M."/>
            <person name="Gutierrez-Chavez C."/>
            <person name="Montgomery K."/>
            <person name="Nicetic I."/>
            <person name="Ferrari B.C."/>
        </authorList>
    </citation>
    <scope>NUCLEOTIDE SEQUENCE [LARGE SCALE GENOMIC DNA]</scope>
    <source>
        <strain evidence="12 13">SPB151</strain>
    </source>
</reference>
<dbReference type="CDD" id="cd03467">
    <property type="entry name" value="Rieske"/>
    <property type="match status" value="1"/>
</dbReference>
<dbReference type="GO" id="GO:0051537">
    <property type="term" value="F:2 iron, 2 sulfur cluster binding"/>
    <property type="evidence" value="ECO:0007669"/>
    <property type="project" value="UniProtKB-KW"/>
</dbReference>
<sequence length="166" mass="16418">MSKSEKAVERRTVLLAGGAAATVVLGGCVVQRAPVATPAPQASSAPATQPAPTAPGTQPATSAPEQPSQPAPNALAQVADIPAGGGVILKDKNVVLTKDQSGKVSAFSAICTHQGCSVTAVEGGTINCPCHGSKFNATSGEPVAGPARKALPAIAFQQRDGAIFQA</sequence>
<dbReference type="InterPro" id="IPR017941">
    <property type="entry name" value="Rieske_2Fe-2S"/>
</dbReference>
<dbReference type="InterPro" id="IPR036922">
    <property type="entry name" value="Rieske_2Fe-2S_sf"/>
</dbReference>
<dbReference type="PANTHER" id="PTHR10134">
    <property type="entry name" value="CYTOCHROME B-C1 COMPLEX SUBUNIT RIESKE, MITOCHONDRIAL"/>
    <property type="match status" value="1"/>
</dbReference>
<proteinExistence type="predicted"/>
<dbReference type="PRINTS" id="PR00162">
    <property type="entry name" value="RIESKE"/>
</dbReference>
<dbReference type="GO" id="GO:0004497">
    <property type="term" value="F:monooxygenase activity"/>
    <property type="evidence" value="ECO:0007669"/>
    <property type="project" value="UniProtKB-ARBA"/>
</dbReference>
<dbReference type="GO" id="GO:0016020">
    <property type="term" value="C:membrane"/>
    <property type="evidence" value="ECO:0007669"/>
    <property type="project" value="InterPro"/>
</dbReference>
<dbReference type="PROSITE" id="PS51318">
    <property type="entry name" value="TAT"/>
    <property type="match status" value="1"/>
</dbReference>
<gene>
    <name evidence="12" type="ORF">F1D05_24220</name>
</gene>
<dbReference type="Pfam" id="PF00355">
    <property type="entry name" value="Rieske"/>
    <property type="match status" value="1"/>
</dbReference>
<keyword evidence="3" id="KW-0001">2Fe-2S</keyword>
<evidence type="ECO:0000259" key="11">
    <source>
        <dbReference type="PROSITE" id="PS51296"/>
    </source>
</evidence>
<dbReference type="AlphaFoldDB" id="A0A7G6X2I2"/>
<organism evidence="12 13">
    <name type="scientific">Kribbella qitaiheensis</name>
    <dbReference type="NCBI Taxonomy" id="1544730"/>
    <lineage>
        <taxon>Bacteria</taxon>
        <taxon>Bacillati</taxon>
        <taxon>Actinomycetota</taxon>
        <taxon>Actinomycetes</taxon>
        <taxon>Propionibacteriales</taxon>
        <taxon>Kribbellaceae</taxon>
        <taxon>Kribbella</taxon>
    </lineage>
</organism>
<accession>A0A7G6X2I2</accession>